<feature type="domain" description="DUF4143" evidence="2">
    <location>
        <begin position="199"/>
        <end position="357"/>
    </location>
</feature>
<gene>
    <name evidence="3" type="ORF">PWF71_00965</name>
</gene>
<dbReference type="RefSeq" id="WP_275093313.1">
    <property type="nucleotide sequence ID" value="NZ_CP118606.1"/>
</dbReference>
<protein>
    <submittedName>
        <fullName evidence="3">DUF4143 domain-containing protein</fullName>
    </submittedName>
</protein>
<feature type="domain" description="AAA" evidence="1">
    <location>
        <begin position="23"/>
        <end position="133"/>
    </location>
</feature>
<dbReference type="SUPFAM" id="SSF52540">
    <property type="entry name" value="P-loop containing nucleoside triphosphate hydrolases"/>
    <property type="match status" value="1"/>
</dbReference>
<evidence type="ECO:0000313" key="4">
    <source>
        <dbReference type="Proteomes" id="UP001214756"/>
    </source>
</evidence>
<evidence type="ECO:0000313" key="3">
    <source>
        <dbReference type="EMBL" id="WEF21270.1"/>
    </source>
</evidence>
<dbReference type="InterPro" id="IPR041682">
    <property type="entry name" value="AAA_14"/>
</dbReference>
<dbReference type="InterPro" id="IPR025420">
    <property type="entry name" value="DUF4143"/>
</dbReference>
<organism evidence="3 4">
    <name type="scientific">Microbacterium maritypicum</name>
    <name type="common">Microbacterium liquefaciens</name>
    <dbReference type="NCBI Taxonomy" id="33918"/>
    <lineage>
        <taxon>Bacteria</taxon>
        <taxon>Bacillati</taxon>
        <taxon>Actinomycetota</taxon>
        <taxon>Actinomycetes</taxon>
        <taxon>Micrococcales</taxon>
        <taxon>Microbacteriaceae</taxon>
        <taxon>Microbacterium</taxon>
    </lineage>
</organism>
<evidence type="ECO:0000259" key="2">
    <source>
        <dbReference type="Pfam" id="PF13635"/>
    </source>
</evidence>
<accession>A0AAJ5VBN4</accession>
<dbReference type="Pfam" id="PF13173">
    <property type="entry name" value="AAA_14"/>
    <property type="match status" value="1"/>
</dbReference>
<dbReference type="PANTHER" id="PTHR43566">
    <property type="entry name" value="CONSERVED PROTEIN"/>
    <property type="match status" value="1"/>
</dbReference>
<dbReference type="InterPro" id="IPR027417">
    <property type="entry name" value="P-loop_NTPase"/>
</dbReference>
<dbReference type="EMBL" id="CP118606">
    <property type="protein sequence ID" value="WEF21270.1"/>
    <property type="molecule type" value="Genomic_DNA"/>
</dbReference>
<sequence length="414" mass="44405">MASHYFPRIVDEELDAALSRAGAVLIEGPKASGKTATAKRRANSVVHIDTDPAVSAQMAVDPSLVLEGEAPRLLDEWQLQPRLWDAVRREVDERSRRGQFILTGSTAPASSARRHSGAGRFARLRMRTMTLAESADGNAAVSLRRLLSGEAPRYGAAPLGFDGLLTRMAVGGWPSAVGLPVKDALASNRDYVDTVIDVDIDSAGRSRDPLRVRRLMQALARSTGTEVSISTLARDEATLSRDAVREYMDALSRIFVIEDQPAWSAHLRSSATLRKEPKRHFCDPSVAVALLGADATALRRDLSFTGQLFESQVVHDLRVLAQPLGGEVYHARDSAGREVDAVIQLPDGHWAGFEVKLGAAAETVDAAAASLREFAANVDGTRADSPVLTVITGTGPSYQRADGVNVVALPSLGM</sequence>
<dbReference type="Pfam" id="PF13635">
    <property type="entry name" value="DUF4143"/>
    <property type="match status" value="1"/>
</dbReference>
<evidence type="ECO:0000259" key="1">
    <source>
        <dbReference type="Pfam" id="PF13173"/>
    </source>
</evidence>
<reference evidence="3" key="1">
    <citation type="submission" date="2023-02" db="EMBL/GenBank/DDBJ databases">
        <title>Genome sequence of Microbacterium liquefaciens B1075.</title>
        <authorList>
            <person name="Cao J."/>
            <person name="Li X."/>
        </authorList>
    </citation>
    <scope>NUCLEOTIDE SEQUENCE</scope>
    <source>
        <strain evidence="3">B1075</strain>
    </source>
</reference>
<proteinExistence type="predicted"/>
<name>A0AAJ5VBN4_MICMQ</name>
<dbReference type="PANTHER" id="PTHR43566:SF2">
    <property type="entry name" value="DUF4143 DOMAIN-CONTAINING PROTEIN"/>
    <property type="match status" value="1"/>
</dbReference>
<dbReference type="AlphaFoldDB" id="A0AAJ5VBN4"/>
<dbReference type="Proteomes" id="UP001214756">
    <property type="component" value="Chromosome"/>
</dbReference>